<feature type="domain" description="ABM" evidence="2">
    <location>
        <begin position="30"/>
        <end position="81"/>
    </location>
</feature>
<dbReference type="Pfam" id="PF03992">
    <property type="entry name" value="ABM"/>
    <property type="match status" value="1"/>
</dbReference>
<name>A0A2S6IWE3_9ACTN</name>
<dbReference type="PANTHER" id="PTHR40057">
    <property type="entry name" value="SLR1162 PROTEIN"/>
    <property type="match status" value="1"/>
</dbReference>
<keyword evidence="4" id="KW-1185">Reference proteome</keyword>
<dbReference type="AlphaFoldDB" id="A0A2S6IWE3"/>
<evidence type="ECO:0000259" key="2">
    <source>
        <dbReference type="Pfam" id="PF03992"/>
    </source>
</evidence>
<dbReference type="Proteomes" id="UP000239485">
    <property type="component" value="Unassembled WGS sequence"/>
</dbReference>
<gene>
    <name evidence="3" type="ORF">CLV92_101376</name>
</gene>
<dbReference type="InterPro" id="IPR007138">
    <property type="entry name" value="ABM_dom"/>
</dbReference>
<dbReference type="Gene3D" id="3.30.70.100">
    <property type="match status" value="1"/>
</dbReference>
<dbReference type="InterPro" id="IPR038762">
    <property type="entry name" value="ABM_predict"/>
</dbReference>
<protein>
    <recommendedName>
        <fullName evidence="2">ABM domain-containing protein</fullName>
    </recommendedName>
</protein>
<keyword evidence="1" id="KW-0812">Transmembrane</keyword>
<dbReference type="PANTHER" id="PTHR40057:SF1">
    <property type="entry name" value="SLR1162 PROTEIN"/>
    <property type="match status" value="1"/>
</dbReference>
<dbReference type="EMBL" id="PTJD01000001">
    <property type="protein sequence ID" value="PPK98677.1"/>
    <property type="molecule type" value="Genomic_DNA"/>
</dbReference>
<feature type="transmembrane region" description="Helical" evidence="1">
    <location>
        <begin position="130"/>
        <end position="150"/>
    </location>
</feature>
<accession>A0A2S6IWE3</accession>
<dbReference type="InterPro" id="IPR011008">
    <property type="entry name" value="Dimeric_a/b-barrel"/>
</dbReference>
<sequence length="205" mass="22792">MGEVTTGAPGGPVTVAVTRLADPARAPEMLAWVHAGSTLAETFEGFLGAGWLRPPPGRREWHMLYRFGDAEALQRWERSAQRSWWLASAQGIVEHTRVERRTGIEGWFEAPAAATVEVAPRVPPRRKQMVVIWLGFFPLSLLASVTLGRVLADVNVVLRTFLTTVCLIPVMTYLVLPRVTRALERWLQGRPAPWRAARRGPRAPG</sequence>
<reference evidence="3 4" key="1">
    <citation type="submission" date="2018-02" db="EMBL/GenBank/DDBJ databases">
        <title>Genomic Encyclopedia of Archaeal and Bacterial Type Strains, Phase II (KMG-II): from individual species to whole genera.</title>
        <authorList>
            <person name="Goeker M."/>
        </authorList>
    </citation>
    <scope>NUCLEOTIDE SEQUENCE [LARGE SCALE GENOMIC DNA]</scope>
    <source>
        <strain evidence="3 4">DSM 22857</strain>
    </source>
</reference>
<organism evidence="3 4">
    <name type="scientific">Kineococcus xinjiangensis</name>
    <dbReference type="NCBI Taxonomy" id="512762"/>
    <lineage>
        <taxon>Bacteria</taxon>
        <taxon>Bacillati</taxon>
        <taxon>Actinomycetota</taxon>
        <taxon>Actinomycetes</taxon>
        <taxon>Kineosporiales</taxon>
        <taxon>Kineosporiaceae</taxon>
        <taxon>Kineococcus</taxon>
    </lineage>
</organism>
<comment type="caution">
    <text evidence="3">The sequence shown here is derived from an EMBL/GenBank/DDBJ whole genome shotgun (WGS) entry which is preliminary data.</text>
</comment>
<evidence type="ECO:0000313" key="4">
    <source>
        <dbReference type="Proteomes" id="UP000239485"/>
    </source>
</evidence>
<dbReference type="SUPFAM" id="SSF54909">
    <property type="entry name" value="Dimeric alpha+beta barrel"/>
    <property type="match status" value="1"/>
</dbReference>
<feature type="transmembrane region" description="Helical" evidence="1">
    <location>
        <begin position="156"/>
        <end position="176"/>
    </location>
</feature>
<proteinExistence type="predicted"/>
<evidence type="ECO:0000313" key="3">
    <source>
        <dbReference type="EMBL" id="PPK98677.1"/>
    </source>
</evidence>
<evidence type="ECO:0000256" key="1">
    <source>
        <dbReference type="SAM" id="Phobius"/>
    </source>
</evidence>
<keyword evidence="1" id="KW-1133">Transmembrane helix</keyword>
<keyword evidence="1" id="KW-0472">Membrane</keyword>